<keyword evidence="1" id="KW-0472">Membrane</keyword>
<dbReference type="OrthoDB" id="676730at2"/>
<sequence>MKNKYTKYLLLIGTVVVWGTIIWKIIDARSGDKQDAAYFKNPATVSLPVTKPASYILLEDYPDPFLRKETKQTDTVLLTQPMLPATPAPPPVSVDFVQYHGMISNTDAPKKAAFASFHGEEKMIQPGDVITDVKIKTIQPASMTVEYKGKRFTVKKL</sequence>
<evidence type="ECO:0000313" key="2">
    <source>
        <dbReference type="EMBL" id="RBL91725.1"/>
    </source>
</evidence>
<comment type="caution">
    <text evidence="2">The sequence shown here is derived from an EMBL/GenBank/DDBJ whole genome shotgun (WGS) entry which is preliminary data.</text>
</comment>
<keyword evidence="1" id="KW-1133">Transmembrane helix</keyword>
<dbReference type="AlphaFoldDB" id="A0A365Y1L1"/>
<keyword evidence="1" id="KW-0812">Transmembrane</keyword>
<evidence type="ECO:0000313" key="3">
    <source>
        <dbReference type="Proteomes" id="UP000253410"/>
    </source>
</evidence>
<reference evidence="2 3" key="1">
    <citation type="submission" date="2018-05" db="EMBL/GenBank/DDBJ databases">
        <title>Chitinophaga sp. K3CV102501T nov., isolated from isolated from a monsoon evergreen broad-leaved forest soil.</title>
        <authorList>
            <person name="Lv Y."/>
        </authorList>
    </citation>
    <scope>NUCLEOTIDE SEQUENCE [LARGE SCALE GENOMIC DNA]</scope>
    <source>
        <strain evidence="2 3">GDMCC 1.1325</strain>
    </source>
</reference>
<name>A0A365Y1L1_9BACT</name>
<protein>
    <recommendedName>
        <fullName evidence="4">Type II secretion system protein GspC N-terminal domain-containing protein</fullName>
    </recommendedName>
</protein>
<keyword evidence="3" id="KW-1185">Reference proteome</keyword>
<gene>
    <name evidence="2" type="ORF">DF182_03715</name>
</gene>
<dbReference type="EMBL" id="QFFJ01000001">
    <property type="protein sequence ID" value="RBL91725.1"/>
    <property type="molecule type" value="Genomic_DNA"/>
</dbReference>
<evidence type="ECO:0000256" key="1">
    <source>
        <dbReference type="SAM" id="Phobius"/>
    </source>
</evidence>
<dbReference type="RefSeq" id="WP_113614325.1">
    <property type="nucleotide sequence ID" value="NZ_QFFJ01000001.1"/>
</dbReference>
<organism evidence="2 3">
    <name type="scientific">Chitinophaga flava</name>
    <dbReference type="NCBI Taxonomy" id="2259036"/>
    <lineage>
        <taxon>Bacteria</taxon>
        <taxon>Pseudomonadati</taxon>
        <taxon>Bacteroidota</taxon>
        <taxon>Chitinophagia</taxon>
        <taxon>Chitinophagales</taxon>
        <taxon>Chitinophagaceae</taxon>
        <taxon>Chitinophaga</taxon>
    </lineage>
</organism>
<dbReference type="Proteomes" id="UP000253410">
    <property type="component" value="Unassembled WGS sequence"/>
</dbReference>
<accession>A0A365Y1L1</accession>
<proteinExistence type="predicted"/>
<evidence type="ECO:0008006" key="4">
    <source>
        <dbReference type="Google" id="ProtNLM"/>
    </source>
</evidence>
<feature type="transmembrane region" description="Helical" evidence="1">
    <location>
        <begin position="7"/>
        <end position="26"/>
    </location>
</feature>